<dbReference type="InterPro" id="IPR027417">
    <property type="entry name" value="P-loop_NTPase"/>
</dbReference>
<gene>
    <name evidence="2" type="ORF">ACFO8Q_03210</name>
</gene>
<dbReference type="SUPFAM" id="SSF52540">
    <property type="entry name" value="P-loop containing nucleoside triphosphate hydrolases"/>
    <property type="match status" value="1"/>
</dbReference>
<comment type="caution">
    <text evidence="2">The sequence shown here is derived from an EMBL/GenBank/DDBJ whole genome shotgun (WGS) entry which is preliminary data.</text>
</comment>
<keyword evidence="3" id="KW-1185">Reference proteome</keyword>
<accession>A0ABV9PVY2</accession>
<protein>
    <submittedName>
        <fullName evidence="2">GTPase domain-containing protein</fullName>
    </submittedName>
</protein>
<dbReference type="InterPro" id="IPR006073">
    <property type="entry name" value="GTP-bd"/>
</dbReference>
<dbReference type="CDD" id="cd00882">
    <property type="entry name" value="Ras_like_GTPase"/>
    <property type="match status" value="1"/>
</dbReference>
<sequence length="202" mass="22516">MRNCLVLGRTNVGKTMFCVNFAEFLGLHRLEVFYQLPDGSTRQKKYDLSSARHELSGLGQHKTRSLQSIQLDLPGGKGARKFTLTDSTGLTDGVHPDRGLREAMAQTLGELKAADCILHMVDLGEVAKAGSLRSLGELDLQIAEFGEFKDGYAMLANKMDLPEAKKGLALLQEEMRGTRIIPISSIYRQGFREVKEYVWRLV</sequence>
<evidence type="ECO:0000313" key="2">
    <source>
        <dbReference type="EMBL" id="MFC4766406.1"/>
    </source>
</evidence>
<feature type="domain" description="G" evidence="1">
    <location>
        <begin position="5"/>
        <end position="147"/>
    </location>
</feature>
<name>A0ABV9PVY2_9BACL</name>
<dbReference type="RefSeq" id="WP_380024248.1">
    <property type="nucleotide sequence ID" value="NZ_JBHSHC010000016.1"/>
</dbReference>
<reference evidence="3" key="1">
    <citation type="journal article" date="2019" name="Int. J. Syst. Evol. Microbiol.">
        <title>The Global Catalogue of Microorganisms (GCM) 10K type strain sequencing project: providing services to taxonomists for standard genome sequencing and annotation.</title>
        <authorList>
            <consortium name="The Broad Institute Genomics Platform"/>
            <consortium name="The Broad Institute Genome Sequencing Center for Infectious Disease"/>
            <person name="Wu L."/>
            <person name="Ma J."/>
        </authorList>
    </citation>
    <scope>NUCLEOTIDE SEQUENCE [LARGE SCALE GENOMIC DNA]</scope>
    <source>
        <strain evidence="3">WYCCWR 12678</strain>
    </source>
</reference>
<dbReference type="Proteomes" id="UP001596002">
    <property type="component" value="Unassembled WGS sequence"/>
</dbReference>
<proteinExistence type="predicted"/>
<dbReference type="EMBL" id="JBHSHC010000016">
    <property type="protein sequence ID" value="MFC4766406.1"/>
    <property type="molecule type" value="Genomic_DNA"/>
</dbReference>
<dbReference type="Pfam" id="PF01926">
    <property type="entry name" value="MMR_HSR1"/>
    <property type="match status" value="1"/>
</dbReference>
<dbReference type="Gene3D" id="3.40.50.300">
    <property type="entry name" value="P-loop containing nucleotide triphosphate hydrolases"/>
    <property type="match status" value="1"/>
</dbReference>
<evidence type="ECO:0000313" key="3">
    <source>
        <dbReference type="Proteomes" id="UP001596002"/>
    </source>
</evidence>
<organism evidence="2 3">
    <name type="scientific">Effusibacillus consociatus</name>
    <dbReference type="NCBI Taxonomy" id="1117041"/>
    <lineage>
        <taxon>Bacteria</taxon>
        <taxon>Bacillati</taxon>
        <taxon>Bacillota</taxon>
        <taxon>Bacilli</taxon>
        <taxon>Bacillales</taxon>
        <taxon>Alicyclobacillaceae</taxon>
        <taxon>Effusibacillus</taxon>
    </lineage>
</organism>
<evidence type="ECO:0000259" key="1">
    <source>
        <dbReference type="Pfam" id="PF01926"/>
    </source>
</evidence>